<evidence type="ECO:0000313" key="2">
    <source>
        <dbReference type="EMBL" id="CAI0462267.1"/>
    </source>
</evidence>
<name>A0AAV0NV80_9ROSI</name>
<keyword evidence="3" id="KW-1185">Reference proteome</keyword>
<comment type="caution">
    <text evidence="2">The sequence shown here is derived from an EMBL/GenBank/DDBJ whole genome shotgun (WGS) entry which is preliminary data.</text>
</comment>
<feature type="region of interest" description="Disordered" evidence="1">
    <location>
        <begin position="1"/>
        <end position="50"/>
    </location>
</feature>
<proteinExistence type="predicted"/>
<gene>
    <name evidence="2" type="ORF">LITE_LOCUS35290</name>
</gene>
<sequence length="78" mass="7874">MTAARICSSTRPPSNPKASGPSSTARRPNSPSISRRTAAPRPSMSLPSPDLAALLRAVAEAGDSTPGEAEAAEATEEG</sequence>
<organism evidence="2 3">
    <name type="scientific">Linum tenue</name>
    <dbReference type="NCBI Taxonomy" id="586396"/>
    <lineage>
        <taxon>Eukaryota</taxon>
        <taxon>Viridiplantae</taxon>
        <taxon>Streptophyta</taxon>
        <taxon>Embryophyta</taxon>
        <taxon>Tracheophyta</taxon>
        <taxon>Spermatophyta</taxon>
        <taxon>Magnoliopsida</taxon>
        <taxon>eudicotyledons</taxon>
        <taxon>Gunneridae</taxon>
        <taxon>Pentapetalae</taxon>
        <taxon>rosids</taxon>
        <taxon>fabids</taxon>
        <taxon>Malpighiales</taxon>
        <taxon>Linaceae</taxon>
        <taxon>Linum</taxon>
    </lineage>
</organism>
<feature type="compositionally biased region" description="Polar residues" evidence="1">
    <location>
        <begin position="7"/>
        <end position="35"/>
    </location>
</feature>
<protein>
    <submittedName>
        <fullName evidence="2">Uncharacterized protein</fullName>
    </submittedName>
</protein>
<evidence type="ECO:0000313" key="3">
    <source>
        <dbReference type="Proteomes" id="UP001154282"/>
    </source>
</evidence>
<dbReference type="Proteomes" id="UP001154282">
    <property type="component" value="Unassembled WGS sequence"/>
</dbReference>
<reference evidence="2" key="1">
    <citation type="submission" date="2022-08" db="EMBL/GenBank/DDBJ databases">
        <authorList>
            <person name="Gutierrez-Valencia J."/>
        </authorList>
    </citation>
    <scope>NUCLEOTIDE SEQUENCE</scope>
</reference>
<dbReference type="EMBL" id="CAMGYJ010000008">
    <property type="protein sequence ID" value="CAI0462267.1"/>
    <property type="molecule type" value="Genomic_DNA"/>
</dbReference>
<dbReference type="AlphaFoldDB" id="A0AAV0NV80"/>
<evidence type="ECO:0000256" key="1">
    <source>
        <dbReference type="SAM" id="MobiDB-lite"/>
    </source>
</evidence>
<accession>A0AAV0NV80</accession>